<sequence length="314" mass="34377">MEIALNLVIFIASFVAIWFGSGLIIKSVDKISRKLRVSSFAISFFLLGILTSIPEISLSLAALSEGKPEIFVGSLIGGIIVIFFFIIPIFAVLGNGIKLTNKIESTKLIYAFIVLLTPLIAVMDKRITVTEGIFIIILAGVLFFTVEKNKGVLDGDNEMLHLKRYSLHDLLKILLGIGLIFGASNLIVDKTIYFGTLLSVPAFFISLIVLSLGTNIPEISLVFRAIKDKKKDVAFGNYLGSGTVNVVIFAVMTLMSGGEVLTVNNFWKTLVIAVVGFATFYHFTKSKHDISRQEGAILLLVYAVFLLVEGLMFL</sequence>
<dbReference type="InterPro" id="IPR004481">
    <property type="entry name" value="K/Na/Ca-exchanger"/>
</dbReference>
<name>A0A955IB18_9BACT</name>
<dbReference type="AlphaFoldDB" id="A0A955IB18"/>
<dbReference type="GO" id="GO:0005886">
    <property type="term" value="C:plasma membrane"/>
    <property type="evidence" value="ECO:0007669"/>
    <property type="project" value="TreeGrafter"/>
</dbReference>
<dbReference type="GO" id="GO:0006874">
    <property type="term" value="P:intracellular calcium ion homeostasis"/>
    <property type="evidence" value="ECO:0007669"/>
    <property type="project" value="TreeGrafter"/>
</dbReference>
<evidence type="ECO:0000259" key="6">
    <source>
        <dbReference type="Pfam" id="PF01699"/>
    </source>
</evidence>
<evidence type="ECO:0000256" key="4">
    <source>
        <dbReference type="ARBA" id="ARBA00023136"/>
    </source>
</evidence>
<gene>
    <name evidence="7" type="ORF">KC675_02215</name>
</gene>
<dbReference type="GO" id="GO:0008273">
    <property type="term" value="F:calcium, potassium:sodium antiporter activity"/>
    <property type="evidence" value="ECO:0007669"/>
    <property type="project" value="TreeGrafter"/>
</dbReference>
<feature type="transmembrane region" description="Helical" evidence="5">
    <location>
        <begin position="295"/>
        <end position="313"/>
    </location>
</feature>
<reference evidence="7" key="1">
    <citation type="submission" date="2020-04" db="EMBL/GenBank/DDBJ databases">
        <authorList>
            <person name="Zhang T."/>
        </authorList>
    </citation>
    <scope>NUCLEOTIDE SEQUENCE</scope>
    <source>
        <strain evidence="7">HKST-UBA15</strain>
    </source>
</reference>
<feature type="transmembrane region" description="Helical" evidence="5">
    <location>
        <begin position="192"/>
        <end position="212"/>
    </location>
</feature>
<feature type="transmembrane region" description="Helical" evidence="5">
    <location>
        <begin position="37"/>
        <end position="58"/>
    </location>
</feature>
<evidence type="ECO:0000313" key="7">
    <source>
        <dbReference type="EMBL" id="MCA9379973.1"/>
    </source>
</evidence>
<keyword evidence="2 5" id="KW-0812">Transmembrane</keyword>
<dbReference type="EMBL" id="JAGQLL010000022">
    <property type="protein sequence ID" value="MCA9379973.1"/>
    <property type="molecule type" value="Genomic_DNA"/>
</dbReference>
<evidence type="ECO:0000313" key="8">
    <source>
        <dbReference type="Proteomes" id="UP000745577"/>
    </source>
</evidence>
<feature type="transmembrane region" description="Helical" evidence="5">
    <location>
        <begin position="167"/>
        <end position="186"/>
    </location>
</feature>
<evidence type="ECO:0000256" key="2">
    <source>
        <dbReference type="ARBA" id="ARBA00022692"/>
    </source>
</evidence>
<keyword evidence="4 5" id="KW-0472">Membrane</keyword>
<evidence type="ECO:0000256" key="3">
    <source>
        <dbReference type="ARBA" id="ARBA00022989"/>
    </source>
</evidence>
<reference evidence="7" key="2">
    <citation type="journal article" date="2021" name="Microbiome">
        <title>Successional dynamics and alternative stable states in a saline activated sludge microbial community over 9 years.</title>
        <authorList>
            <person name="Wang Y."/>
            <person name="Ye J."/>
            <person name="Ju F."/>
            <person name="Liu L."/>
            <person name="Boyd J.A."/>
            <person name="Deng Y."/>
            <person name="Parks D.H."/>
            <person name="Jiang X."/>
            <person name="Yin X."/>
            <person name="Woodcroft B.J."/>
            <person name="Tyson G.W."/>
            <person name="Hugenholtz P."/>
            <person name="Polz M.F."/>
            <person name="Zhang T."/>
        </authorList>
    </citation>
    <scope>NUCLEOTIDE SEQUENCE</scope>
    <source>
        <strain evidence="7">HKST-UBA15</strain>
    </source>
</reference>
<protein>
    <recommendedName>
        <fullName evidence="6">Sodium/calcium exchanger membrane region domain-containing protein</fullName>
    </recommendedName>
</protein>
<feature type="transmembrane region" description="Helical" evidence="5">
    <location>
        <begin position="233"/>
        <end position="254"/>
    </location>
</feature>
<dbReference type="PANTHER" id="PTHR10846:SF8">
    <property type="entry name" value="INNER MEMBRANE PROTEIN YRBG"/>
    <property type="match status" value="1"/>
</dbReference>
<organism evidence="7 8">
    <name type="scientific">Candidatus Dojkabacteria bacterium</name>
    <dbReference type="NCBI Taxonomy" id="2099670"/>
    <lineage>
        <taxon>Bacteria</taxon>
        <taxon>Candidatus Dojkabacteria</taxon>
    </lineage>
</organism>
<feature type="transmembrane region" description="Helical" evidence="5">
    <location>
        <begin position="6"/>
        <end position="25"/>
    </location>
</feature>
<feature type="transmembrane region" description="Helical" evidence="5">
    <location>
        <begin position="129"/>
        <end position="146"/>
    </location>
</feature>
<dbReference type="Pfam" id="PF01699">
    <property type="entry name" value="Na_Ca_ex"/>
    <property type="match status" value="2"/>
</dbReference>
<comment type="caution">
    <text evidence="7">The sequence shown here is derived from an EMBL/GenBank/DDBJ whole genome shotgun (WGS) entry which is preliminary data.</text>
</comment>
<dbReference type="InterPro" id="IPR004837">
    <property type="entry name" value="NaCa_Exmemb"/>
</dbReference>
<dbReference type="PANTHER" id="PTHR10846">
    <property type="entry name" value="SODIUM/POTASSIUM/CALCIUM EXCHANGER"/>
    <property type="match status" value="1"/>
</dbReference>
<comment type="subcellular location">
    <subcellularLocation>
        <location evidence="1">Membrane</location>
        <topology evidence="1">Multi-pass membrane protein</topology>
    </subcellularLocation>
</comment>
<keyword evidence="3 5" id="KW-1133">Transmembrane helix</keyword>
<evidence type="ECO:0000256" key="5">
    <source>
        <dbReference type="SAM" id="Phobius"/>
    </source>
</evidence>
<feature type="transmembrane region" description="Helical" evidence="5">
    <location>
        <begin position="105"/>
        <end position="123"/>
    </location>
</feature>
<feature type="domain" description="Sodium/calcium exchanger membrane region" evidence="6">
    <location>
        <begin position="172"/>
        <end position="308"/>
    </location>
</feature>
<dbReference type="InterPro" id="IPR044880">
    <property type="entry name" value="NCX_ion-bd_dom_sf"/>
</dbReference>
<evidence type="ECO:0000256" key="1">
    <source>
        <dbReference type="ARBA" id="ARBA00004141"/>
    </source>
</evidence>
<dbReference type="Gene3D" id="1.20.1420.30">
    <property type="entry name" value="NCX, central ion-binding region"/>
    <property type="match status" value="1"/>
</dbReference>
<dbReference type="GO" id="GO:0005262">
    <property type="term" value="F:calcium channel activity"/>
    <property type="evidence" value="ECO:0007669"/>
    <property type="project" value="TreeGrafter"/>
</dbReference>
<feature type="transmembrane region" description="Helical" evidence="5">
    <location>
        <begin position="266"/>
        <end position="283"/>
    </location>
</feature>
<accession>A0A955IB18</accession>
<proteinExistence type="predicted"/>
<feature type="transmembrane region" description="Helical" evidence="5">
    <location>
        <begin position="70"/>
        <end position="93"/>
    </location>
</feature>
<feature type="domain" description="Sodium/calcium exchanger membrane region" evidence="6">
    <location>
        <begin position="7"/>
        <end position="142"/>
    </location>
</feature>
<dbReference type="Proteomes" id="UP000745577">
    <property type="component" value="Unassembled WGS sequence"/>
</dbReference>